<keyword evidence="4" id="KW-0233">DNA recombination</keyword>
<dbReference type="InterPro" id="IPR011010">
    <property type="entry name" value="DNA_brk_join_enz"/>
</dbReference>
<evidence type="ECO:0000256" key="2">
    <source>
        <dbReference type="ARBA" id="ARBA00022908"/>
    </source>
</evidence>
<accession>A0ABU1M818</accession>
<dbReference type="RefSeq" id="WP_310011371.1">
    <property type="nucleotide sequence ID" value="NZ_JAVDQT010000002.1"/>
</dbReference>
<organism evidence="6 7">
    <name type="scientific">Brucella pseudogrignonensis</name>
    <dbReference type="NCBI Taxonomy" id="419475"/>
    <lineage>
        <taxon>Bacteria</taxon>
        <taxon>Pseudomonadati</taxon>
        <taxon>Pseudomonadota</taxon>
        <taxon>Alphaproteobacteria</taxon>
        <taxon>Hyphomicrobiales</taxon>
        <taxon>Brucellaceae</taxon>
        <taxon>Brucella/Ochrobactrum group</taxon>
        <taxon>Brucella</taxon>
    </lineage>
</organism>
<keyword evidence="7" id="KW-1185">Reference proteome</keyword>
<evidence type="ECO:0000313" key="7">
    <source>
        <dbReference type="Proteomes" id="UP001184614"/>
    </source>
</evidence>
<sequence>MKVNLVGVHKVKVKLADGELGYYFYAWRGGPRMTSKPGTPAFTQEYVRLTKDRKKAEAKPETLSWLIKQYTSSADYQKLSPSTKRDYERMMGVILVRFGTLPIPALDARGARRLFMDWRDEMRSTPRSADLHITVLARMLSWAKNREIIARNPLEKAGKLHKSSRKDIIWMPSQVNKFLNEAAPHLADVVRMALWTMQRKGDLLGLTTIAYSDGLLWITQGKTGARVRIKPADEILPMLRKAKDAKRKRVLVNSFGESWTSSGFNSSFGKEMKRLEISGVTFHDLRGTAITYAYAHGMDIERIAEISGHSKSECEGIIRKNYLAGGDVIDAIRKGTK</sequence>
<dbReference type="InterPro" id="IPR013762">
    <property type="entry name" value="Integrase-like_cat_sf"/>
</dbReference>
<comment type="similarity">
    <text evidence="1">Belongs to the 'phage' integrase family.</text>
</comment>
<dbReference type="Proteomes" id="UP001184614">
    <property type="component" value="Unassembled WGS sequence"/>
</dbReference>
<dbReference type="InterPro" id="IPR002104">
    <property type="entry name" value="Integrase_catalytic"/>
</dbReference>
<keyword evidence="3" id="KW-0238">DNA-binding</keyword>
<dbReference type="PANTHER" id="PTHR30349">
    <property type="entry name" value="PHAGE INTEGRASE-RELATED"/>
    <property type="match status" value="1"/>
</dbReference>
<dbReference type="PANTHER" id="PTHR30349:SF64">
    <property type="entry name" value="PROPHAGE INTEGRASE INTD-RELATED"/>
    <property type="match status" value="1"/>
</dbReference>
<reference evidence="6 7" key="1">
    <citation type="submission" date="2023-07" db="EMBL/GenBank/DDBJ databases">
        <title>Sorghum-associated microbial communities from plants grown in Nebraska, USA.</title>
        <authorList>
            <person name="Schachtman D."/>
        </authorList>
    </citation>
    <scope>NUCLEOTIDE SEQUENCE [LARGE SCALE GENOMIC DNA]</scope>
    <source>
        <strain evidence="6 7">DS1730</strain>
    </source>
</reference>
<name>A0ABU1M818_9HYPH</name>
<evidence type="ECO:0000259" key="5">
    <source>
        <dbReference type="PROSITE" id="PS51898"/>
    </source>
</evidence>
<dbReference type="InterPro" id="IPR050090">
    <property type="entry name" value="Tyrosine_recombinase_XerCD"/>
</dbReference>
<evidence type="ECO:0000256" key="3">
    <source>
        <dbReference type="ARBA" id="ARBA00023125"/>
    </source>
</evidence>
<dbReference type="Gene3D" id="1.10.443.10">
    <property type="entry name" value="Intergrase catalytic core"/>
    <property type="match status" value="1"/>
</dbReference>
<dbReference type="Gene3D" id="1.10.150.130">
    <property type="match status" value="1"/>
</dbReference>
<feature type="domain" description="Tyr recombinase" evidence="5">
    <location>
        <begin position="164"/>
        <end position="337"/>
    </location>
</feature>
<protein>
    <submittedName>
        <fullName evidence="6">Integrase</fullName>
    </submittedName>
</protein>
<dbReference type="SUPFAM" id="SSF56349">
    <property type="entry name" value="DNA breaking-rejoining enzymes"/>
    <property type="match status" value="1"/>
</dbReference>
<evidence type="ECO:0000256" key="4">
    <source>
        <dbReference type="ARBA" id="ARBA00023172"/>
    </source>
</evidence>
<evidence type="ECO:0000313" key="6">
    <source>
        <dbReference type="EMBL" id="MDR6431975.1"/>
    </source>
</evidence>
<dbReference type="InterPro" id="IPR010998">
    <property type="entry name" value="Integrase_recombinase_N"/>
</dbReference>
<dbReference type="PROSITE" id="PS51898">
    <property type="entry name" value="TYR_RECOMBINASE"/>
    <property type="match status" value="1"/>
</dbReference>
<proteinExistence type="inferred from homology"/>
<evidence type="ECO:0000256" key="1">
    <source>
        <dbReference type="ARBA" id="ARBA00008857"/>
    </source>
</evidence>
<dbReference type="EMBL" id="JAVDQT010000002">
    <property type="protein sequence ID" value="MDR6431975.1"/>
    <property type="molecule type" value="Genomic_DNA"/>
</dbReference>
<keyword evidence="2" id="KW-0229">DNA integration</keyword>
<gene>
    <name evidence="6" type="ORF">J2782_001710</name>
</gene>
<comment type="caution">
    <text evidence="6">The sequence shown here is derived from an EMBL/GenBank/DDBJ whole genome shotgun (WGS) entry which is preliminary data.</text>
</comment>
<dbReference type="Pfam" id="PF00589">
    <property type="entry name" value="Phage_integrase"/>
    <property type="match status" value="1"/>
</dbReference>